<dbReference type="AlphaFoldDB" id="A0A975BMZ8"/>
<sequence length="110" mass="12170">MELSKKDVDGTVVVSVRGKLDTVAASEFEKYIVEQVDKSENSLIVNMSELIYIASAGLRAVLAATKKLREKQKDILLVGLQKTVKDVFKIAGFLSFCKVFDTEESALEQI</sequence>
<feature type="domain" description="STAS" evidence="3">
    <location>
        <begin position="1"/>
        <end position="110"/>
    </location>
</feature>
<dbReference type="CDD" id="cd07043">
    <property type="entry name" value="STAS_anti-anti-sigma_factors"/>
    <property type="match status" value="1"/>
</dbReference>
<dbReference type="Gene3D" id="3.30.750.24">
    <property type="entry name" value="STAS domain"/>
    <property type="match status" value="1"/>
</dbReference>
<dbReference type="RefSeq" id="WP_207683210.1">
    <property type="nucleotide sequence ID" value="NZ_CP061800.1"/>
</dbReference>
<evidence type="ECO:0000313" key="4">
    <source>
        <dbReference type="EMBL" id="QTA88446.1"/>
    </source>
</evidence>
<comment type="similarity">
    <text evidence="1 2">Belongs to the anti-sigma-factor antagonist family.</text>
</comment>
<protein>
    <recommendedName>
        <fullName evidence="2">Anti-sigma factor antagonist</fullName>
    </recommendedName>
</protein>
<evidence type="ECO:0000256" key="2">
    <source>
        <dbReference type="RuleBase" id="RU003749"/>
    </source>
</evidence>
<name>A0A975BMZ8_9BACT</name>
<gene>
    <name evidence="4" type="ORF">dnm_044920</name>
</gene>
<evidence type="ECO:0000259" key="3">
    <source>
        <dbReference type="PROSITE" id="PS50801"/>
    </source>
</evidence>
<dbReference type="SUPFAM" id="SSF52091">
    <property type="entry name" value="SpoIIaa-like"/>
    <property type="match status" value="1"/>
</dbReference>
<dbReference type="Pfam" id="PF01740">
    <property type="entry name" value="STAS"/>
    <property type="match status" value="1"/>
</dbReference>
<dbReference type="EMBL" id="CP061800">
    <property type="protein sequence ID" value="QTA88446.1"/>
    <property type="molecule type" value="Genomic_DNA"/>
</dbReference>
<dbReference type="GO" id="GO:0043856">
    <property type="term" value="F:anti-sigma factor antagonist activity"/>
    <property type="evidence" value="ECO:0007669"/>
    <property type="project" value="InterPro"/>
</dbReference>
<proteinExistence type="inferred from homology"/>
<dbReference type="KEGG" id="dmm:dnm_044920"/>
<dbReference type="PROSITE" id="PS50801">
    <property type="entry name" value="STAS"/>
    <property type="match status" value="1"/>
</dbReference>
<dbReference type="InterPro" id="IPR036513">
    <property type="entry name" value="STAS_dom_sf"/>
</dbReference>
<accession>A0A975BMZ8</accession>
<dbReference type="InterPro" id="IPR003658">
    <property type="entry name" value="Anti-sigma_ant"/>
</dbReference>
<dbReference type="NCBIfam" id="TIGR00377">
    <property type="entry name" value="ant_ant_sig"/>
    <property type="match status" value="1"/>
</dbReference>
<dbReference type="InterPro" id="IPR002645">
    <property type="entry name" value="STAS_dom"/>
</dbReference>
<dbReference type="PANTHER" id="PTHR33495:SF14">
    <property type="entry name" value="ANTI-SIGMA FACTOR ANTAGONIST"/>
    <property type="match status" value="1"/>
</dbReference>
<organism evidence="4 5">
    <name type="scientific">Desulfonema magnum</name>
    <dbReference type="NCBI Taxonomy" id="45655"/>
    <lineage>
        <taxon>Bacteria</taxon>
        <taxon>Pseudomonadati</taxon>
        <taxon>Thermodesulfobacteriota</taxon>
        <taxon>Desulfobacteria</taxon>
        <taxon>Desulfobacterales</taxon>
        <taxon>Desulfococcaceae</taxon>
        <taxon>Desulfonema</taxon>
    </lineage>
</organism>
<evidence type="ECO:0000256" key="1">
    <source>
        <dbReference type="ARBA" id="ARBA00009013"/>
    </source>
</evidence>
<dbReference type="PANTHER" id="PTHR33495">
    <property type="entry name" value="ANTI-SIGMA FACTOR ANTAGONIST TM_1081-RELATED-RELATED"/>
    <property type="match status" value="1"/>
</dbReference>
<evidence type="ECO:0000313" key="5">
    <source>
        <dbReference type="Proteomes" id="UP000663722"/>
    </source>
</evidence>
<keyword evidence="5" id="KW-1185">Reference proteome</keyword>
<dbReference type="Proteomes" id="UP000663722">
    <property type="component" value="Chromosome"/>
</dbReference>
<reference evidence="4" key="1">
    <citation type="journal article" date="2021" name="Microb. Physiol.">
        <title>Proteogenomic Insights into the Physiology of Marine, Sulfate-Reducing, Filamentous Desulfonema limicola and Desulfonema magnum.</title>
        <authorList>
            <person name="Schnaars V."/>
            <person name="Wohlbrand L."/>
            <person name="Scheve S."/>
            <person name="Hinrichs C."/>
            <person name="Reinhardt R."/>
            <person name="Rabus R."/>
        </authorList>
    </citation>
    <scope>NUCLEOTIDE SEQUENCE</scope>
    <source>
        <strain evidence="4">4be13</strain>
    </source>
</reference>